<organism evidence="2 3">
    <name type="scientific">Mesorhabditis spiculigera</name>
    <dbReference type="NCBI Taxonomy" id="96644"/>
    <lineage>
        <taxon>Eukaryota</taxon>
        <taxon>Metazoa</taxon>
        <taxon>Ecdysozoa</taxon>
        <taxon>Nematoda</taxon>
        <taxon>Chromadorea</taxon>
        <taxon>Rhabditida</taxon>
        <taxon>Rhabditina</taxon>
        <taxon>Rhabditomorpha</taxon>
        <taxon>Rhabditoidea</taxon>
        <taxon>Rhabditidae</taxon>
        <taxon>Mesorhabditinae</taxon>
        <taxon>Mesorhabditis</taxon>
    </lineage>
</organism>
<reference evidence="2" key="1">
    <citation type="submission" date="2023-06" db="EMBL/GenBank/DDBJ databases">
        <authorList>
            <person name="Delattre M."/>
        </authorList>
    </citation>
    <scope>NUCLEOTIDE SEQUENCE</scope>
    <source>
        <strain evidence="2">AF72</strain>
    </source>
</reference>
<accession>A0AA36CK99</accession>
<dbReference type="AlphaFoldDB" id="A0AA36CK99"/>
<keyword evidence="3" id="KW-1185">Reference proteome</keyword>
<protein>
    <submittedName>
        <fullName evidence="2">Uncharacterized protein</fullName>
    </submittedName>
</protein>
<gene>
    <name evidence="2" type="ORF">MSPICULIGERA_LOCUS9051</name>
</gene>
<keyword evidence="1" id="KW-0812">Transmembrane</keyword>
<evidence type="ECO:0000313" key="3">
    <source>
        <dbReference type="Proteomes" id="UP001177023"/>
    </source>
</evidence>
<keyword evidence="1" id="KW-0472">Membrane</keyword>
<comment type="caution">
    <text evidence="2">The sequence shown here is derived from an EMBL/GenBank/DDBJ whole genome shotgun (WGS) entry which is preliminary data.</text>
</comment>
<evidence type="ECO:0000256" key="1">
    <source>
        <dbReference type="SAM" id="Phobius"/>
    </source>
</evidence>
<sequence length="142" mass="15795">MAAPPDEIPDVRKVVKSTRQHLQLLETTCSSGVTLVTELVSKVNSADEMLRPLMENDVLALEERQVTLAARKEQLEAARARAAGDLTSTEEVEAFNPPQDTEPNGIFGCFGVFFVAIISSIYYVFRGFSARDQIHYKDTFQV</sequence>
<dbReference type="EMBL" id="CATQJA010002417">
    <property type="protein sequence ID" value="CAJ0570614.1"/>
    <property type="molecule type" value="Genomic_DNA"/>
</dbReference>
<evidence type="ECO:0000313" key="2">
    <source>
        <dbReference type="EMBL" id="CAJ0570614.1"/>
    </source>
</evidence>
<feature type="transmembrane region" description="Helical" evidence="1">
    <location>
        <begin position="105"/>
        <end position="125"/>
    </location>
</feature>
<dbReference type="Proteomes" id="UP001177023">
    <property type="component" value="Unassembled WGS sequence"/>
</dbReference>
<name>A0AA36CK99_9BILA</name>
<feature type="non-terminal residue" evidence="2">
    <location>
        <position position="142"/>
    </location>
</feature>
<keyword evidence="1" id="KW-1133">Transmembrane helix</keyword>
<proteinExistence type="predicted"/>